<dbReference type="Proteomes" id="UP001220395">
    <property type="component" value="Chromosome"/>
</dbReference>
<dbReference type="Pfam" id="PF01755">
    <property type="entry name" value="Glyco_transf_25"/>
    <property type="match status" value="1"/>
</dbReference>
<reference evidence="2 3" key="1">
    <citation type="submission" date="2023-02" db="EMBL/GenBank/DDBJ databases">
        <title>Genome sequence of Sphingomonas naphthae.</title>
        <authorList>
            <person name="Kim S."/>
            <person name="Heo J."/>
            <person name="Kwon S.-W."/>
        </authorList>
    </citation>
    <scope>NUCLEOTIDE SEQUENCE [LARGE SCALE GENOMIC DNA]</scope>
    <source>
        <strain evidence="2 3">KACC 18716</strain>
    </source>
</reference>
<protein>
    <submittedName>
        <fullName evidence="2">Glycosyltransferase family 25 protein</fullName>
    </submittedName>
</protein>
<evidence type="ECO:0000313" key="2">
    <source>
        <dbReference type="EMBL" id="WCT73240.1"/>
    </source>
</evidence>
<dbReference type="EMBL" id="CP117411">
    <property type="protein sequence ID" value="WCT73240.1"/>
    <property type="molecule type" value="Genomic_DNA"/>
</dbReference>
<dbReference type="InterPro" id="IPR002654">
    <property type="entry name" value="Glyco_trans_25"/>
</dbReference>
<keyword evidence="3" id="KW-1185">Reference proteome</keyword>
<accession>A0ABY7TLH5</accession>
<proteinExistence type="predicted"/>
<name>A0ABY7TLH5_9SPHN</name>
<evidence type="ECO:0000313" key="3">
    <source>
        <dbReference type="Proteomes" id="UP001220395"/>
    </source>
</evidence>
<gene>
    <name evidence="2" type="ORF">PQ455_16720</name>
</gene>
<feature type="domain" description="Glycosyl transferase family 25" evidence="1">
    <location>
        <begin position="11"/>
        <end position="181"/>
    </location>
</feature>
<organism evidence="2 3">
    <name type="scientific">Sphingomonas naphthae</name>
    <dbReference type="NCBI Taxonomy" id="1813468"/>
    <lineage>
        <taxon>Bacteria</taxon>
        <taxon>Pseudomonadati</taxon>
        <taxon>Pseudomonadota</taxon>
        <taxon>Alphaproteobacteria</taxon>
        <taxon>Sphingomonadales</taxon>
        <taxon>Sphingomonadaceae</taxon>
        <taxon>Sphingomonas</taxon>
    </lineage>
</organism>
<sequence>MTAETPATGWTILVVSLADAGERRARITAMLERTDWPWRFLDGARSEPAAAPYDATAAMRHRGRPLTPAERGCFGSHHAAWAALIADAALSHVLVIEDDVLLDPGFDFAGLPALMTATGIDYLRLYARFSVASRRIALVGHRWLIRFRRPPYGTQCYMLSRHGAATLLAAATSVSRPIDDEMDRYWHNGLPIYALYPFPVLEMQSGSSIRATEVLPTEVSGLAHRRWQALRIAEWLKSWGCDRALRAKDRAVAAALARFQTG</sequence>
<dbReference type="RefSeq" id="WP_273687310.1">
    <property type="nucleotide sequence ID" value="NZ_CP117411.1"/>
</dbReference>
<evidence type="ECO:0000259" key="1">
    <source>
        <dbReference type="Pfam" id="PF01755"/>
    </source>
</evidence>